<evidence type="ECO:0000256" key="1">
    <source>
        <dbReference type="SAM" id="Phobius"/>
    </source>
</evidence>
<gene>
    <name evidence="2" type="ORF">JIN78_06495</name>
</gene>
<dbReference type="AlphaFoldDB" id="A0A934RL43"/>
<dbReference type="Proteomes" id="UP000604083">
    <property type="component" value="Unassembled WGS sequence"/>
</dbReference>
<feature type="transmembrane region" description="Helical" evidence="1">
    <location>
        <begin position="61"/>
        <end position="80"/>
    </location>
</feature>
<protein>
    <submittedName>
        <fullName evidence="2">Uncharacterized protein</fullName>
    </submittedName>
</protein>
<proteinExistence type="predicted"/>
<keyword evidence="1" id="KW-0812">Transmembrane</keyword>
<sequence length="108" mass="11568">MILDLPQLLLLLFPLGFAVAVFRVTGIWPLTYVTVGGAALSAINLRAAATLAEQAQPGGGAPYHVAVWIFCPLILATGLVRINRLRKANALSELLAEEEKEKVTSNND</sequence>
<keyword evidence="3" id="KW-1185">Reference proteome</keyword>
<organism evidence="2 3">
    <name type="scientific">Roseibacillus ishigakijimensis</name>
    <dbReference type="NCBI Taxonomy" id="454146"/>
    <lineage>
        <taxon>Bacteria</taxon>
        <taxon>Pseudomonadati</taxon>
        <taxon>Verrucomicrobiota</taxon>
        <taxon>Verrucomicrobiia</taxon>
        <taxon>Verrucomicrobiales</taxon>
        <taxon>Verrucomicrobiaceae</taxon>
        <taxon>Roseibacillus</taxon>
    </lineage>
</organism>
<dbReference type="RefSeq" id="WP_200391142.1">
    <property type="nucleotide sequence ID" value="NZ_JAENIO010000012.1"/>
</dbReference>
<keyword evidence="1" id="KW-1133">Transmembrane helix</keyword>
<dbReference type="EMBL" id="JAENIO010000012">
    <property type="protein sequence ID" value="MBK1833707.1"/>
    <property type="molecule type" value="Genomic_DNA"/>
</dbReference>
<evidence type="ECO:0000313" key="2">
    <source>
        <dbReference type="EMBL" id="MBK1833707.1"/>
    </source>
</evidence>
<accession>A0A934RL43</accession>
<comment type="caution">
    <text evidence="2">The sequence shown here is derived from an EMBL/GenBank/DDBJ whole genome shotgun (WGS) entry which is preliminary data.</text>
</comment>
<keyword evidence="1" id="KW-0472">Membrane</keyword>
<reference evidence="2" key="1">
    <citation type="submission" date="2021-01" db="EMBL/GenBank/DDBJ databases">
        <title>Modified the classification status of verrucomicrobia.</title>
        <authorList>
            <person name="Feng X."/>
        </authorList>
    </citation>
    <scope>NUCLEOTIDE SEQUENCE</scope>
    <source>
        <strain evidence="2">KCTC 12986</strain>
    </source>
</reference>
<name>A0A934RL43_9BACT</name>
<evidence type="ECO:0000313" key="3">
    <source>
        <dbReference type="Proteomes" id="UP000604083"/>
    </source>
</evidence>